<protein>
    <submittedName>
        <fullName evidence="3">Uncharacterized protein</fullName>
    </submittedName>
</protein>
<feature type="transmembrane region" description="Helical" evidence="2">
    <location>
        <begin position="5"/>
        <end position="26"/>
    </location>
</feature>
<evidence type="ECO:0000256" key="2">
    <source>
        <dbReference type="SAM" id="Phobius"/>
    </source>
</evidence>
<evidence type="ECO:0000256" key="1">
    <source>
        <dbReference type="SAM" id="MobiDB-lite"/>
    </source>
</evidence>
<organism evidence="3 4">
    <name type="scientific">Owenia fusiformis</name>
    <name type="common">Polychaete worm</name>
    <dbReference type="NCBI Taxonomy" id="6347"/>
    <lineage>
        <taxon>Eukaryota</taxon>
        <taxon>Metazoa</taxon>
        <taxon>Spiralia</taxon>
        <taxon>Lophotrochozoa</taxon>
        <taxon>Annelida</taxon>
        <taxon>Polychaeta</taxon>
        <taxon>Sedentaria</taxon>
        <taxon>Canalipalpata</taxon>
        <taxon>Sabellida</taxon>
        <taxon>Oweniida</taxon>
        <taxon>Oweniidae</taxon>
        <taxon>Owenia</taxon>
    </lineage>
</organism>
<reference evidence="3" key="1">
    <citation type="submission" date="2022-03" db="EMBL/GenBank/DDBJ databases">
        <authorList>
            <person name="Martin C."/>
        </authorList>
    </citation>
    <scope>NUCLEOTIDE SEQUENCE</scope>
</reference>
<feature type="region of interest" description="Disordered" evidence="1">
    <location>
        <begin position="57"/>
        <end position="94"/>
    </location>
</feature>
<accession>A0A8J1UWI6</accession>
<sequence length="315" mass="35052">MADRCLTICVIMGIATVIGGVFLTIITPYGYFGGVCLITFGLTPVISGLVIWIRTQKKRRKGRRKGTQKKRANQHSNPTRLTDGPTRISHTPQNESVMEATEKAMKHLSAKSTKNTDLTDKMFQTHRAQQRSLPPPYCDHSTSEQRRYSHEYLKATEKSSRYLSLRFAKDRPTGLTNTGFSSNEAQNLSLPPPYGAPSTYEQRPYLHESVMKAAEKSTTERSTGLLDKGFSNHKAQQISILLPDAARYDATHELDMKPMEIATINPSAGLTEETGLPYKGLSTHEKQQFASPPPYGASCSIGQQGYVTFIKVDYT</sequence>
<comment type="caution">
    <text evidence="3">The sequence shown here is derived from an EMBL/GenBank/DDBJ whole genome shotgun (WGS) entry which is preliminary data.</text>
</comment>
<keyword evidence="2" id="KW-0472">Membrane</keyword>
<evidence type="ECO:0000313" key="4">
    <source>
        <dbReference type="Proteomes" id="UP000749559"/>
    </source>
</evidence>
<keyword evidence="2" id="KW-0812">Transmembrane</keyword>
<gene>
    <name evidence="3" type="ORF">OFUS_LOCUS13414</name>
</gene>
<keyword evidence="4" id="KW-1185">Reference proteome</keyword>
<dbReference type="Proteomes" id="UP000749559">
    <property type="component" value="Unassembled WGS sequence"/>
</dbReference>
<dbReference type="EMBL" id="CAIIXF020000006">
    <property type="protein sequence ID" value="CAH1787774.1"/>
    <property type="molecule type" value="Genomic_DNA"/>
</dbReference>
<dbReference type="AlphaFoldDB" id="A0A8J1UWI6"/>
<evidence type="ECO:0000313" key="3">
    <source>
        <dbReference type="EMBL" id="CAH1787774.1"/>
    </source>
</evidence>
<keyword evidence="2" id="KW-1133">Transmembrane helix</keyword>
<feature type="compositionally biased region" description="Basic residues" evidence="1">
    <location>
        <begin position="57"/>
        <end position="73"/>
    </location>
</feature>
<proteinExistence type="predicted"/>
<name>A0A8J1UWI6_OWEFU</name>
<feature type="transmembrane region" description="Helical" evidence="2">
    <location>
        <begin position="32"/>
        <end position="53"/>
    </location>
</feature>